<dbReference type="GeneID" id="93736288"/>
<gene>
    <name evidence="1" type="ORF">SYMBAF_07135</name>
</gene>
<name>A0A068ZAI0_9GAMM</name>
<dbReference type="RefSeq" id="WP_040265705.1">
    <property type="nucleotide sequence ID" value="NZ_CP050855.1"/>
</dbReference>
<evidence type="ECO:0000313" key="2">
    <source>
        <dbReference type="Proteomes" id="UP000042738"/>
    </source>
</evidence>
<accession>A0A068ZAI0</accession>
<organism evidence="1 2">
    <name type="scientific">Serratia symbiotica</name>
    <dbReference type="NCBI Taxonomy" id="138074"/>
    <lineage>
        <taxon>Bacteria</taxon>
        <taxon>Pseudomonadati</taxon>
        <taxon>Pseudomonadota</taxon>
        <taxon>Gammaproteobacteria</taxon>
        <taxon>Enterobacterales</taxon>
        <taxon>Yersiniaceae</taxon>
        <taxon>Serratia</taxon>
    </lineage>
</organism>
<dbReference type="Proteomes" id="UP000042738">
    <property type="component" value="Chromosome"/>
</dbReference>
<dbReference type="AlphaFoldDB" id="A0A068ZAI0"/>
<dbReference type="STRING" id="138074.SYMBAF_50158"/>
<evidence type="ECO:0000313" key="1">
    <source>
        <dbReference type="EMBL" id="QLH62763.1"/>
    </source>
</evidence>
<reference evidence="1 2" key="1">
    <citation type="journal article" date="2014" name="Genome Announc.">
        <title>Whole-Genome Sequence of Serratia symbiotica Strain CWBI-2.3T, a Free-Living Symbiont of the Black Bean Aphid Aphis fabae.</title>
        <authorList>
            <person name="Foray V."/>
            <person name="Grigorescu A.S."/>
            <person name="Sabri A."/>
            <person name="Haubruge E."/>
            <person name="Lognay G."/>
            <person name="Francis F."/>
            <person name="Fauconnier M.L."/>
            <person name="Hance T."/>
            <person name="Thonart P."/>
        </authorList>
    </citation>
    <scope>NUCLEOTIDE SEQUENCE [LARGE SCALE GENOMIC DNA]</scope>
    <source>
        <strain evidence="1">CWBI-2.3</strain>
    </source>
</reference>
<dbReference type="EMBL" id="CP050855">
    <property type="protein sequence ID" value="QLH62763.1"/>
    <property type="molecule type" value="Genomic_DNA"/>
</dbReference>
<sequence length="153" mass="17360">MSSKEKDLDKEEPDLVFHMCSVELVIRSRIANASELFSRSTFSYFNEKASAIRSDLFDNLIEQSGRAIEWHLNESQSPDYPATPKCQKYKEQLAQSNDASLAVSAIEDELTVKDFINLMEAAEASVRGLGKTIRPWHLSKVLKTFESLTRRAD</sequence>
<protein>
    <submittedName>
        <fullName evidence="1">Uncharacterized protein</fullName>
    </submittedName>
</protein>
<proteinExistence type="predicted"/>